<keyword evidence="3" id="KW-0804">Transcription</keyword>
<evidence type="ECO:0000313" key="7">
    <source>
        <dbReference type="Proteomes" id="UP000334990"/>
    </source>
</evidence>
<dbReference type="InterPro" id="IPR023772">
    <property type="entry name" value="DNA-bd_HTH_TetR-type_CS"/>
</dbReference>
<reference evidence="6 7" key="1">
    <citation type="submission" date="2019-10" db="EMBL/GenBank/DDBJ databases">
        <title>Whole genome shotgun sequence of Acrocarpospora corrugata NBRC 13972.</title>
        <authorList>
            <person name="Ichikawa N."/>
            <person name="Kimura A."/>
            <person name="Kitahashi Y."/>
            <person name="Komaki H."/>
            <person name="Oguchi A."/>
        </authorList>
    </citation>
    <scope>NUCLEOTIDE SEQUENCE [LARGE SCALE GENOMIC DNA]</scope>
    <source>
        <strain evidence="6 7">NBRC 13972</strain>
    </source>
</reference>
<name>A0A5M3VUW9_9ACTN</name>
<gene>
    <name evidence="6" type="ORF">Acor_02390</name>
</gene>
<evidence type="ECO:0000256" key="1">
    <source>
        <dbReference type="ARBA" id="ARBA00023015"/>
    </source>
</evidence>
<dbReference type="InterPro" id="IPR050109">
    <property type="entry name" value="HTH-type_TetR-like_transc_reg"/>
</dbReference>
<keyword evidence="1" id="KW-0805">Transcription regulation</keyword>
<evidence type="ECO:0000256" key="2">
    <source>
        <dbReference type="ARBA" id="ARBA00023125"/>
    </source>
</evidence>
<evidence type="ECO:0000256" key="3">
    <source>
        <dbReference type="ARBA" id="ARBA00023163"/>
    </source>
</evidence>
<dbReference type="RefSeq" id="WP_155334618.1">
    <property type="nucleotide sequence ID" value="NZ_BAAABN010000006.1"/>
</dbReference>
<dbReference type="PROSITE" id="PS50977">
    <property type="entry name" value="HTH_TETR_2"/>
    <property type="match status" value="1"/>
</dbReference>
<evidence type="ECO:0000313" key="6">
    <source>
        <dbReference type="EMBL" id="GER98177.1"/>
    </source>
</evidence>
<dbReference type="InterPro" id="IPR036271">
    <property type="entry name" value="Tet_transcr_reg_TetR-rel_C_sf"/>
</dbReference>
<dbReference type="GO" id="GO:0003700">
    <property type="term" value="F:DNA-binding transcription factor activity"/>
    <property type="evidence" value="ECO:0007669"/>
    <property type="project" value="TreeGrafter"/>
</dbReference>
<feature type="domain" description="HTH tetR-type" evidence="5">
    <location>
        <begin position="19"/>
        <end position="78"/>
    </location>
</feature>
<dbReference type="PANTHER" id="PTHR30055:SF234">
    <property type="entry name" value="HTH-TYPE TRANSCRIPTIONAL REGULATOR BETI"/>
    <property type="match status" value="1"/>
</dbReference>
<protein>
    <submittedName>
        <fullName evidence="6">TetR family transcriptional regulator</fullName>
    </submittedName>
</protein>
<accession>A0A5M3VUW9</accession>
<sequence length="196" mass="20684">MTGAQDSSPASKGLRADARRNRERILAVAEAVFAEHGPTASTEEVAARAGVAVGTIFRHFPTKQSLLAALMKDLLERLTDEAQALAGGDSSTALFTFFAGVVEQAARKKTVVELLAGDGVDVQVADSVAALRQGIAILLDQAQRAGAVRRDVRADEVLALLTSSCHGALHAGWDDDLRRRTLTIIFDGLRAGHGTT</sequence>
<dbReference type="InterPro" id="IPR009057">
    <property type="entry name" value="Homeodomain-like_sf"/>
</dbReference>
<feature type="DNA-binding region" description="H-T-H motif" evidence="4">
    <location>
        <begin position="41"/>
        <end position="60"/>
    </location>
</feature>
<dbReference type="Gene3D" id="1.10.357.10">
    <property type="entry name" value="Tetracycline Repressor, domain 2"/>
    <property type="match status" value="1"/>
</dbReference>
<keyword evidence="7" id="KW-1185">Reference proteome</keyword>
<dbReference type="Pfam" id="PF21597">
    <property type="entry name" value="TetR_C_43"/>
    <property type="match status" value="1"/>
</dbReference>
<comment type="caution">
    <text evidence="6">The sequence shown here is derived from an EMBL/GenBank/DDBJ whole genome shotgun (WGS) entry which is preliminary data.</text>
</comment>
<evidence type="ECO:0000259" key="5">
    <source>
        <dbReference type="PROSITE" id="PS50977"/>
    </source>
</evidence>
<dbReference type="InterPro" id="IPR001647">
    <property type="entry name" value="HTH_TetR"/>
</dbReference>
<dbReference type="EMBL" id="BLAD01000035">
    <property type="protein sequence ID" value="GER98177.1"/>
    <property type="molecule type" value="Genomic_DNA"/>
</dbReference>
<dbReference type="GO" id="GO:0000976">
    <property type="term" value="F:transcription cis-regulatory region binding"/>
    <property type="evidence" value="ECO:0007669"/>
    <property type="project" value="TreeGrafter"/>
</dbReference>
<keyword evidence="2 4" id="KW-0238">DNA-binding</keyword>
<dbReference type="SUPFAM" id="SSF48498">
    <property type="entry name" value="Tetracyclin repressor-like, C-terminal domain"/>
    <property type="match status" value="1"/>
</dbReference>
<dbReference type="Pfam" id="PF00440">
    <property type="entry name" value="TetR_N"/>
    <property type="match status" value="1"/>
</dbReference>
<dbReference type="PANTHER" id="PTHR30055">
    <property type="entry name" value="HTH-TYPE TRANSCRIPTIONAL REGULATOR RUTR"/>
    <property type="match status" value="1"/>
</dbReference>
<dbReference type="PRINTS" id="PR00455">
    <property type="entry name" value="HTHTETR"/>
</dbReference>
<dbReference type="OrthoDB" id="9795011at2"/>
<dbReference type="AlphaFoldDB" id="A0A5M3VUW9"/>
<dbReference type="SUPFAM" id="SSF46689">
    <property type="entry name" value="Homeodomain-like"/>
    <property type="match status" value="1"/>
</dbReference>
<evidence type="ECO:0000256" key="4">
    <source>
        <dbReference type="PROSITE-ProRule" id="PRU00335"/>
    </source>
</evidence>
<dbReference type="InterPro" id="IPR049445">
    <property type="entry name" value="TetR_SbtR-like_C"/>
</dbReference>
<dbReference type="Proteomes" id="UP000334990">
    <property type="component" value="Unassembled WGS sequence"/>
</dbReference>
<organism evidence="6 7">
    <name type="scientific">Acrocarpospora corrugata</name>
    <dbReference type="NCBI Taxonomy" id="35763"/>
    <lineage>
        <taxon>Bacteria</taxon>
        <taxon>Bacillati</taxon>
        <taxon>Actinomycetota</taxon>
        <taxon>Actinomycetes</taxon>
        <taxon>Streptosporangiales</taxon>
        <taxon>Streptosporangiaceae</taxon>
        <taxon>Acrocarpospora</taxon>
    </lineage>
</organism>
<proteinExistence type="predicted"/>
<dbReference type="PROSITE" id="PS01081">
    <property type="entry name" value="HTH_TETR_1"/>
    <property type="match status" value="1"/>
</dbReference>